<evidence type="ECO:0000313" key="3">
    <source>
        <dbReference type="EMBL" id="MFH4980857.1"/>
    </source>
</evidence>
<protein>
    <recommendedName>
        <fullName evidence="2">Fibrinogen C-terminal domain-containing protein</fullName>
    </recommendedName>
</protein>
<dbReference type="Proteomes" id="UP001608902">
    <property type="component" value="Unassembled WGS sequence"/>
</dbReference>
<dbReference type="PANTHER" id="PTHR19143:SF327">
    <property type="entry name" value="FI21813P1-RELATED"/>
    <property type="match status" value="1"/>
</dbReference>
<dbReference type="InterPro" id="IPR036056">
    <property type="entry name" value="Fibrinogen-like_C"/>
</dbReference>
<dbReference type="InterPro" id="IPR020837">
    <property type="entry name" value="Fibrinogen_CS"/>
</dbReference>
<dbReference type="Pfam" id="PF00147">
    <property type="entry name" value="Fibrinogen_C"/>
    <property type="match status" value="1"/>
</dbReference>
<accession>A0ABD6EWA1</accession>
<comment type="caution">
    <text evidence="3">The sequence shown here is derived from an EMBL/GenBank/DDBJ whole genome shotgun (WGS) entry which is preliminary data.</text>
</comment>
<dbReference type="PROSITE" id="PS00514">
    <property type="entry name" value="FIBRINOGEN_C_1"/>
    <property type="match status" value="1"/>
</dbReference>
<dbReference type="SUPFAM" id="SSF56496">
    <property type="entry name" value="Fibrinogen C-terminal domain-like"/>
    <property type="match status" value="1"/>
</dbReference>
<dbReference type="Gene3D" id="3.90.215.10">
    <property type="entry name" value="Gamma Fibrinogen, chain A, domain 1"/>
    <property type="match status" value="1"/>
</dbReference>
<dbReference type="InterPro" id="IPR014716">
    <property type="entry name" value="Fibrinogen_a/b/g_C_1"/>
</dbReference>
<dbReference type="InterPro" id="IPR002181">
    <property type="entry name" value="Fibrinogen_a/b/g_C_dom"/>
</dbReference>
<keyword evidence="4" id="KW-1185">Reference proteome</keyword>
<name>A0ABD6EWA1_9BILA</name>
<evidence type="ECO:0000313" key="4">
    <source>
        <dbReference type="Proteomes" id="UP001608902"/>
    </source>
</evidence>
<organism evidence="3 4">
    <name type="scientific">Gnathostoma spinigerum</name>
    <dbReference type="NCBI Taxonomy" id="75299"/>
    <lineage>
        <taxon>Eukaryota</taxon>
        <taxon>Metazoa</taxon>
        <taxon>Ecdysozoa</taxon>
        <taxon>Nematoda</taxon>
        <taxon>Chromadorea</taxon>
        <taxon>Rhabditida</taxon>
        <taxon>Spirurina</taxon>
        <taxon>Gnathostomatomorpha</taxon>
        <taxon>Gnathostomatoidea</taxon>
        <taxon>Gnathostomatidae</taxon>
        <taxon>Gnathostoma</taxon>
    </lineage>
</organism>
<proteinExistence type="predicted"/>
<dbReference type="PROSITE" id="PS51406">
    <property type="entry name" value="FIBRINOGEN_C_2"/>
    <property type="match status" value="1"/>
</dbReference>
<evidence type="ECO:0000259" key="2">
    <source>
        <dbReference type="PROSITE" id="PS51406"/>
    </source>
</evidence>
<feature type="domain" description="Fibrinogen C-terminal" evidence="2">
    <location>
        <begin position="1"/>
        <end position="191"/>
    </location>
</feature>
<dbReference type="PANTHER" id="PTHR19143">
    <property type="entry name" value="FIBRINOGEN/TENASCIN/ANGIOPOEITIN"/>
    <property type="match status" value="1"/>
</dbReference>
<dbReference type="SMART" id="SM00186">
    <property type="entry name" value="FBG"/>
    <property type="match status" value="1"/>
</dbReference>
<dbReference type="InterPro" id="IPR050373">
    <property type="entry name" value="Fibrinogen_C-term_domain"/>
</dbReference>
<keyword evidence="1" id="KW-1015">Disulfide bond</keyword>
<evidence type="ECO:0000256" key="1">
    <source>
        <dbReference type="ARBA" id="ARBA00023157"/>
    </source>
</evidence>
<dbReference type="EMBL" id="JBGFUD010006212">
    <property type="protein sequence ID" value="MFH4980857.1"/>
    <property type="molecule type" value="Genomic_DNA"/>
</dbReference>
<reference evidence="3 4" key="1">
    <citation type="submission" date="2024-08" db="EMBL/GenBank/DDBJ databases">
        <title>Gnathostoma spinigerum genome.</title>
        <authorList>
            <person name="Gonzalez-Bertolin B."/>
            <person name="Monzon S."/>
            <person name="Zaballos A."/>
            <person name="Jimenez P."/>
            <person name="Dekumyoy P."/>
            <person name="Varona S."/>
            <person name="Cuesta I."/>
            <person name="Sumanam S."/>
            <person name="Adisakwattana P."/>
            <person name="Gasser R.B."/>
            <person name="Hernandez-Gonzalez A."/>
            <person name="Young N.D."/>
            <person name="Perteguer M.J."/>
        </authorList>
    </citation>
    <scope>NUCLEOTIDE SEQUENCE [LARGE SCALE GENOMIC DNA]</scope>
    <source>
        <strain evidence="3">AL3</strain>
        <tissue evidence="3">Liver</tissue>
    </source>
</reference>
<sequence>MTIMKQAFRRSNGNYEFWDKKWDEYENGFMDSVGLGEGGNSWIGLKAISDLTADESWLRVELRQDRAPNSKYANEYWFEEYDFGVNDASTNYSLRISIDWRTHIGNASSGWFDITVNNGRPFSTVDRINDPHKPCVTERHLGGWWLYYCSLSSLNGEYIPKEYASGYGMAWVVMGEYTINPGSSIMMVKRK</sequence>
<gene>
    <name evidence="3" type="ORF">AB6A40_007566</name>
</gene>
<dbReference type="AlphaFoldDB" id="A0ABD6EWA1"/>